<proteinExistence type="predicted"/>
<name>A0ABW8Z0J9_9FLAO</name>
<gene>
    <name evidence="2" type="ORF">ABS766_12050</name>
</gene>
<reference evidence="2 3" key="1">
    <citation type="submission" date="2024-06" db="EMBL/GenBank/DDBJ databases">
        <authorList>
            <person name="Kaempfer P."/>
            <person name="Viver T."/>
        </authorList>
    </citation>
    <scope>NUCLEOTIDE SEQUENCE [LARGE SCALE GENOMIC DNA]</scope>
    <source>
        <strain evidence="2 3">ST-119</strain>
    </source>
</reference>
<evidence type="ECO:0000256" key="1">
    <source>
        <dbReference type="SAM" id="Phobius"/>
    </source>
</evidence>
<organism evidence="2 3">
    <name type="scientific">Flavobacterium rhizosphaerae</name>
    <dbReference type="NCBI Taxonomy" id="3163298"/>
    <lineage>
        <taxon>Bacteria</taxon>
        <taxon>Pseudomonadati</taxon>
        <taxon>Bacteroidota</taxon>
        <taxon>Flavobacteriia</taxon>
        <taxon>Flavobacteriales</taxon>
        <taxon>Flavobacteriaceae</taxon>
        <taxon>Flavobacterium</taxon>
    </lineage>
</organism>
<accession>A0ABW8Z0J9</accession>
<dbReference type="Proteomes" id="UP001629156">
    <property type="component" value="Unassembled WGS sequence"/>
</dbReference>
<keyword evidence="1" id="KW-0812">Transmembrane</keyword>
<dbReference type="RefSeq" id="WP_408085420.1">
    <property type="nucleotide sequence ID" value="NZ_JBELPZ010000012.1"/>
</dbReference>
<feature type="transmembrane region" description="Helical" evidence="1">
    <location>
        <begin position="28"/>
        <end position="51"/>
    </location>
</feature>
<sequence>MQTIINFFSPYDYGRHNPNQVPNSLKDLLIWPFYIFRLCFIAGTTLMLLYIVTKLQVLVLIGFFYTVAAVVLNLLLVLCYGIYAFTQPYYRLLILQKATILLLNIPIAILYMVLLFGFNF</sequence>
<feature type="transmembrane region" description="Helical" evidence="1">
    <location>
        <begin position="58"/>
        <end position="86"/>
    </location>
</feature>
<evidence type="ECO:0000313" key="2">
    <source>
        <dbReference type="EMBL" id="MFL9845152.1"/>
    </source>
</evidence>
<keyword evidence="1" id="KW-1133">Transmembrane helix</keyword>
<keyword evidence="1" id="KW-0472">Membrane</keyword>
<feature type="transmembrane region" description="Helical" evidence="1">
    <location>
        <begin position="98"/>
        <end position="118"/>
    </location>
</feature>
<dbReference type="EMBL" id="JBELPZ010000012">
    <property type="protein sequence ID" value="MFL9845152.1"/>
    <property type="molecule type" value="Genomic_DNA"/>
</dbReference>
<keyword evidence="3" id="KW-1185">Reference proteome</keyword>
<comment type="caution">
    <text evidence="2">The sequence shown here is derived from an EMBL/GenBank/DDBJ whole genome shotgun (WGS) entry which is preliminary data.</text>
</comment>
<evidence type="ECO:0000313" key="3">
    <source>
        <dbReference type="Proteomes" id="UP001629156"/>
    </source>
</evidence>
<protein>
    <submittedName>
        <fullName evidence="2">Uncharacterized protein</fullName>
    </submittedName>
</protein>